<accession>A0A0L1I628</accession>
<proteinExistence type="predicted"/>
<organism evidence="1 2">
    <name type="scientific">Plasmodium falciparum IGH-CR14</name>
    <dbReference type="NCBI Taxonomy" id="580059"/>
    <lineage>
        <taxon>Eukaryota</taxon>
        <taxon>Sar</taxon>
        <taxon>Alveolata</taxon>
        <taxon>Apicomplexa</taxon>
        <taxon>Aconoidasida</taxon>
        <taxon>Haemosporida</taxon>
        <taxon>Plasmodiidae</taxon>
        <taxon>Plasmodium</taxon>
        <taxon>Plasmodium (Laverania)</taxon>
    </lineage>
</organism>
<dbReference type="Proteomes" id="UP000054562">
    <property type="component" value="Unassembled WGS sequence"/>
</dbReference>
<evidence type="ECO:0000313" key="1">
    <source>
        <dbReference type="EMBL" id="KNG74623.1"/>
    </source>
</evidence>
<reference evidence="2" key="1">
    <citation type="submission" date="2015-07" db="EMBL/GenBank/DDBJ databases">
        <title>Annotation of Plasmodium falciparum IGH-CR14.</title>
        <authorList>
            <consortium name="The Broad Institute Genome Sequencing Platform"/>
            <person name="Volkman S.K."/>
            <person name="Neafsey D.E."/>
            <person name="Dash A.P."/>
            <person name="Chitnis C.E."/>
            <person name="Hartl D.L."/>
            <person name="Young S.K."/>
            <person name="Zeng Q."/>
            <person name="Koehrsen M."/>
            <person name="Alvarado L."/>
            <person name="Berlin A."/>
            <person name="Borenstein D."/>
            <person name="Chapman S.B."/>
            <person name="Chen Z."/>
            <person name="Engels R."/>
            <person name="Freedman E."/>
            <person name="Gellesch M."/>
            <person name="Goldberg J."/>
            <person name="Griggs A."/>
            <person name="Gujja S."/>
            <person name="Heilman E.R."/>
            <person name="Heiman D.I."/>
            <person name="Howarth C."/>
            <person name="Jen D."/>
            <person name="Larson L."/>
            <person name="Mehta T."/>
            <person name="Neiman D."/>
            <person name="Park D."/>
            <person name="Pearson M."/>
            <person name="Roberts A."/>
            <person name="Saif S."/>
            <person name="Shea T."/>
            <person name="Shenoy N."/>
            <person name="Sisk P."/>
            <person name="Stolte C."/>
            <person name="Sykes S."/>
            <person name="Walk T."/>
            <person name="White J."/>
            <person name="Yandava C."/>
            <person name="Haas B."/>
            <person name="Henn M.R."/>
            <person name="Nusbaum C."/>
            <person name="Birren B."/>
        </authorList>
    </citation>
    <scope>NUCLEOTIDE SEQUENCE [LARGE SCALE GENOMIC DNA]</scope>
    <source>
        <strain evidence="2">IGH-CR14</strain>
    </source>
</reference>
<sequence>MLLRVFLYFILVKIYQCFHLNYKILSKNKYHQNYFFNKDTDKFKLSKYH</sequence>
<dbReference type="OrthoDB" id="375294at2759"/>
<gene>
    <name evidence="1" type="ORF">PFMG_00758</name>
</gene>
<protein>
    <submittedName>
        <fullName evidence="1">Uncharacterized protein</fullName>
    </submittedName>
</protein>
<evidence type="ECO:0000313" key="2">
    <source>
        <dbReference type="Proteomes" id="UP000054562"/>
    </source>
</evidence>
<dbReference type="EMBL" id="GG664995">
    <property type="protein sequence ID" value="KNG74623.1"/>
    <property type="molecule type" value="Genomic_DNA"/>
</dbReference>
<reference evidence="2" key="2">
    <citation type="submission" date="2015-07" db="EMBL/GenBank/DDBJ databases">
        <title>The genome sequence of Plasmodium falciparum IGH-CR14.</title>
        <authorList>
            <consortium name="The Broad Institute Genome Sequencing Platform"/>
            <person name="Volkman S.K."/>
            <person name="Neafsey D.E."/>
            <person name="Dash A.P."/>
            <person name="Chitnis C.E."/>
            <person name="Hartl D.L."/>
            <person name="Young S.K."/>
            <person name="Kodira C.D."/>
            <person name="Zeng Q."/>
            <person name="Koehrsen M."/>
            <person name="Godfrey P."/>
            <person name="Alvarado L."/>
            <person name="Berlin A."/>
            <person name="Borenstein D."/>
            <person name="Chen Z."/>
            <person name="Engels R."/>
            <person name="Freedman E."/>
            <person name="Gellesch M."/>
            <person name="Goldberg J."/>
            <person name="Griggs A."/>
            <person name="Gujja S."/>
            <person name="Heiman D."/>
            <person name="Hepburn T."/>
            <person name="Howarth C."/>
            <person name="Jen D."/>
            <person name="Larson L."/>
            <person name="Lewis B."/>
            <person name="Mehta T."/>
            <person name="Park D."/>
            <person name="Pearson M."/>
            <person name="Roberts A."/>
            <person name="Saif S."/>
            <person name="Shea T."/>
            <person name="Shenoy N."/>
            <person name="Sisk P."/>
            <person name="Stolte C."/>
            <person name="Sykes S."/>
            <person name="Walk T."/>
            <person name="White J."/>
            <person name="Yandava C."/>
            <person name="Wirth D.F."/>
            <person name="Nusbaum C."/>
            <person name="Birren B."/>
        </authorList>
    </citation>
    <scope>NUCLEOTIDE SEQUENCE [LARGE SCALE GENOMIC DNA]</scope>
    <source>
        <strain evidence="2">IGH-CR14</strain>
    </source>
</reference>
<name>A0A0L1I628_PLAFA</name>
<dbReference type="AlphaFoldDB" id="A0A0L1I628"/>